<protein>
    <submittedName>
        <fullName evidence="5">Crp/Fnr family transcriptional regulator</fullName>
    </submittedName>
</protein>
<accession>A0A0C1L0A1</accession>
<name>A0A0C1L0A1_9BACT</name>
<keyword evidence="2" id="KW-0238">DNA-binding</keyword>
<reference evidence="5 6" key="1">
    <citation type="submission" date="2014-11" db="EMBL/GenBank/DDBJ databases">
        <title>Genome sequence of Flavihumibacter solisilvae 3-3.</title>
        <authorList>
            <person name="Zhou G."/>
            <person name="Li M."/>
            <person name="Wang G."/>
        </authorList>
    </citation>
    <scope>NUCLEOTIDE SEQUENCE [LARGE SCALE GENOMIC DNA]</scope>
    <source>
        <strain evidence="5 6">3-3</strain>
    </source>
</reference>
<keyword evidence="3" id="KW-0804">Transcription</keyword>
<dbReference type="Pfam" id="PF00027">
    <property type="entry name" value="cNMP_binding"/>
    <property type="match status" value="1"/>
</dbReference>
<evidence type="ECO:0000256" key="3">
    <source>
        <dbReference type="ARBA" id="ARBA00023163"/>
    </source>
</evidence>
<evidence type="ECO:0000256" key="1">
    <source>
        <dbReference type="ARBA" id="ARBA00023015"/>
    </source>
</evidence>
<dbReference type="EMBL" id="JSVC01000019">
    <property type="protein sequence ID" value="KIC93407.1"/>
    <property type="molecule type" value="Genomic_DNA"/>
</dbReference>
<dbReference type="SMART" id="SM00100">
    <property type="entry name" value="cNMP"/>
    <property type="match status" value="1"/>
</dbReference>
<dbReference type="AlphaFoldDB" id="A0A0C1L0A1"/>
<evidence type="ECO:0000313" key="5">
    <source>
        <dbReference type="EMBL" id="KIC93407.1"/>
    </source>
</evidence>
<comment type="caution">
    <text evidence="5">The sequence shown here is derived from an EMBL/GenBank/DDBJ whole genome shotgun (WGS) entry which is preliminary data.</text>
</comment>
<dbReference type="GO" id="GO:0003677">
    <property type="term" value="F:DNA binding"/>
    <property type="evidence" value="ECO:0007669"/>
    <property type="project" value="UniProtKB-KW"/>
</dbReference>
<dbReference type="RefSeq" id="WP_039141858.1">
    <property type="nucleotide sequence ID" value="NZ_JSVC01000019.1"/>
</dbReference>
<dbReference type="GO" id="GO:0006355">
    <property type="term" value="P:regulation of DNA-templated transcription"/>
    <property type="evidence" value="ECO:0007669"/>
    <property type="project" value="InterPro"/>
</dbReference>
<proteinExistence type="predicted"/>
<dbReference type="CDD" id="cd00038">
    <property type="entry name" value="CAP_ED"/>
    <property type="match status" value="1"/>
</dbReference>
<evidence type="ECO:0000256" key="2">
    <source>
        <dbReference type="ARBA" id="ARBA00023125"/>
    </source>
</evidence>
<dbReference type="InterPro" id="IPR014710">
    <property type="entry name" value="RmlC-like_jellyroll"/>
</dbReference>
<feature type="domain" description="Cyclic nucleotide-binding" evidence="4">
    <location>
        <begin position="23"/>
        <end position="129"/>
    </location>
</feature>
<dbReference type="Proteomes" id="UP000031408">
    <property type="component" value="Unassembled WGS sequence"/>
</dbReference>
<dbReference type="InterPro" id="IPR012318">
    <property type="entry name" value="HTH_CRP"/>
</dbReference>
<keyword evidence="1" id="KW-0805">Transcription regulation</keyword>
<gene>
    <name evidence="5" type="ORF">OI18_16645</name>
</gene>
<evidence type="ECO:0000313" key="6">
    <source>
        <dbReference type="Proteomes" id="UP000031408"/>
    </source>
</evidence>
<dbReference type="InterPro" id="IPR018490">
    <property type="entry name" value="cNMP-bd_dom_sf"/>
</dbReference>
<dbReference type="SUPFAM" id="SSF51206">
    <property type="entry name" value="cAMP-binding domain-like"/>
    <property type="match status" value="1"/>
</dbReference>
<sequence length="192" mass="21633">MLRTNLNFLALITQLYDEQDRKEEITLKTYTKGNLLLKQGMILPRVLFIKTGIVKCFLSEENGKDFIVEFLGSGEVAGELEVIRDIPCLCSVEAVTDVEVYALRVPYFRSLLDNNTSFSRLLINELAERLVNTSTRSSAQQLFTIEIGLRKILGLQSRLGIDLSKDDMAAYLGVTPRSLNRALKNLRKDNGS</sequence>
<dbReference type="InterPro" id="IPR000595">
    <property type="entry name" value="cNMP-bd_dom"/>
</dbReference>
<evidence type="ECO:0000259" key="4">
    <source>
        <dbReference type="PROSITE" id="PS50042"/>
    </source>
</evidence>
<dbReference type="Gene3D" id="2.60.120.10">
    <property type="entry name" value="Jelly Rolls"/>
    <property type="match status" value="1"/>
</dbReference>
<dbReference type="PROSITE" id="PS50042">
    <property type="entry name" value="CNMP_BINDING_3"/>
    <property type="match status" value="1"/>
</dbReference>
<keyword evidence="6" id="KW-1185">Reference proteome</keyword>
<dbReference type="Pfam" id="PF13545">
    <property type="entry name" value="HTH_Crp_2"/>
    <property type="match status" value="1"/>
</dbReference>
<dbReference type="STRING" id="1349421.OI18_16645"/>
<dbReference type="OrthoDB" id="5457083at2"/>
<organism evidence="5 6">
    <name type="scientific">Flavihumibacter solisilvae</name>
    <dbReference type="NCBI Taxonomy" id="1349421"/>
    <lineage>
        <taxon>Bacteria</taxon>
        <taxon>Pseudomonadati</taxon>
        <taxon>Bacteroidota</taxon>
        <taxon>Chitinophagia</taxon>
        <taxon>Chitinophagales</taxon>
        <taxon>Chitinophagaceae</taxon>
        <taxon>Flavihumibacter</taxon>
    </lineage>
</organism>